<dbReference type="AlphaFoldDB" id="A0AAD6NAZ7"/>
<keyword evidence="2" id="KW-1185">Reference proteome</keyword>
<dbReference type="Proteomes" id="UP001219568">
    <property type="component" value="Unassembled WGS sequence"/>
</dbReference>
<evidence type="ECO:0000313" key="1">
    <source>
        <dbReference type="EMBL" id="KAJ6047522.1"/>
    </source>
</evidence>
<organism evidence="1 2">
    <name type="scientific">Penicillium canescens</name>
    <dbReference type="NCBI Taxonomy" id="5083"/>
    <lineage>
        <taxon>Eukaryota</taxon>
        <taxon>Fungi</taxon>
        <taxon>Dikarya</taxon>
        <taxon>Ascomycota</taxon>
        <taxon>Pezizomycotina</taxon>
        <taxon>Eurotiomycetes</taxon>
        <taxon>Eurotiomycetidae</taxon>
        <taxon>Eurotiales</taxon>
        <taxon>Aspergillaceae</taxon>
        <taxon>Penicillium</taxon>
    </lineage>
</organism>
<name>A0AAD6NAZ7_PENCN</name>
<reference evidence="1" key="1">
    <citation type="journal article" date="2023" name="IMA Fungus">
        <title>Comparative genomic study of the Penicillium genus elucidates a diverse pangenome and 15 lateral gene transfer events.</title>
        <authorList>
            <person name="Petersen C."/>
            <person name="Sorensen T."/>
            <person name="Nielsen M.R."/>
            <person name="Sondergaard T.E."/>
            <person name="Sorensen J.L."/>
            <person name="Fitzpatrick D.A."/>
            <person name="Frisvad J.C."/>
            <person name="Nielsen K.L."/>
        </authorList>
    </citation>
    <scope>NUCLEOTIDE SEQUENCE</scope>
    <source>
        <strain evidence="1">IBT 15450</strain>
    </source>
</reference>
<reference evidence="1" key="2">
    <citation type="submission" date="2023-01" db="EMBL/GenBank/DDBJ databases">
        <authorList>
            <person name="Petersen C."/>
        </authorList>
    </citation>
    <scope>NUCLEOTIDE SEQUENCE</scope>
    <source>
        <strain evidence="1">IBT 15450</strain>
    </source>
</reference>
<comment type="caution">
    <text evidence="1">The sequence shown here is derived from an EMBL/GenBank/DDBJ whole genome shotgun (WGS) entry which is preliminary data.</text>
</comment>
<gene>
    <name evidence="1" type="ORF">N7460_003669</name>
</gene>
<evidence type="ECO:0000313" key="2">
    <source>
        <dbReference type="Proteomes" id="UP001219568"/>
    </source>
</evidence>
<sequence>MRVVQHISGCDNGAEMPIALSRSGGGLEVCELFVACQNMAGTPDRNPGDFPNTPDDATEGEQALLLYASFGGEVAGLELASYFVGSRLTTS</sequence>
<dbReference type="EMBL" id="JAQJZL010000003">
    <property type="protein sequence ID" value="KAJ6047522.1"/>
    <property type="molecule type" value="Genomic_DNA"/>
</dbReference>
<proteinExistence type="predicted"/>
<accession>A0AAD6NAZ7</accession>
<protein>
    <submittedName>
        <fullName evidence="1">Uncharacterized protein</fullName>
    </submittedName>
</protein>